<evidence type="ECO:0000313" key="2">
    <source>
        <dbReference type="Proteomes" id="UP000011518"/>
    </source>
</evidence>
<protein>
    <submittedName>
        <fullName evidence="1">Uncharacterized protein</fullName>
    </submittedName>
</protein>
<organism evidence="1 2">
    <name type="scientific">Tupaia chinensis</name>
    <name type="common">Chinese tree shrew</name>
    <name type="synonym">Tupaia belangeri chinensis</name>
    <dbReference type="NCBI Taxonomy" id="246437"/>
    <lineage>
        <taxon>Eukaryota</taxon>
        <taxon>Metazoa</taxon>
        <taxon>Chordata</taxon>
        <taxon>Craniata</taxon>
        <taxon>Vertebrata</taxon>
        <taxon>Euteleostomi</taxon>
        <taxon>Mammalia</taxon>
        <taxon>Eutheria</taxon>
        <taxon>Euarchontoglires</taxon>
        <taxon>Scandentia</taxon>
        <taxon>Tupaiidae</taxon>
        <taxon>Tupaia</taxon>
    </lineage>
</organism>
<gene>
    <name evidence="1" type="ORF">TREES_T100007877</name>
</gene>
<proteinExistence type="predicted"/>
<reference evidence="2" key="1">
    <citation type="submission" date="2012-07" db="EMBL/GenBank/DDBJ databases">
        <title>Genome of the Chinese tree shrew, a rising model animal genetically related to primates.</title>
        <authorList>
            <person name="Zhang G."/>
            <person name="Fan Y."/>
            <person name="Yao Y."/>
            <person name="Huang Z."/>
        </authorList>
    </citation>
    <scope>NUCLEOTIDE SEQUENCE [LARGE SCALE GENOMIC DNA]</scope>
</reference>
<evidence type="ECO:0000313" key="1">
    <source>
        <dbReference type="EMBL" id="ELW48466.1"/>
    </source>
</evidence>
<sequence>MQSPRDASVPQALIFLSTLEPALRLHRQSLAAGKHRTTSQIRNMLNLLTPPDFPGVLCHAQCSVQDPIWSEVCAFFSSDADHHPTLPFIIPLL</sequence>
<name>L9JD13_TUPCH</name>
<dbReference type="Proteomes" id="UP000011518">
    <property type="component" value="Unassembled WGS sequence"/>
</dbReference>
<dbReference type="EMBL" id="KB321041">
    <property type="protein sequence ID" value="ELW48466.1"/>
    <property type="molecule type" value="Genomic_DNA"/>
</dbReference>
<reference evidence="2" key="2">
    <citation type="journal article" date="2013" name="Nat. Commun.">
        <title>Genome of the Chinese tree shrew.</title>
        <authorList>
            <person name="Fan Y."/>
            <person name="Huang Z.Y."/>
            <person name="Cao C.C."/>
            <person name="Chen C.S."/>
            <person name="Chen Y.X."/>
            <person name="Fan D.D."/>
            <person name="He J."/>
            <person name="Hou H.L."/>
            <person name="Hu L."/>
            <person name="Hu X.T."/>
            <person name="Jiang X.T."/>
            <person name="Lai R."/>
            <person name="Lang Y.S."/>
            <person name="Liang B."/>
            <person name="Liao S.G."/>
            <person name="Mu D."/>
            <person name="Ma Y.Y."/>
            <person name="Niu Y.Y."/>
            <person name="Sun X.Q."/>
            <person name="Xia J.Q."/>
            <person name="Xiao J."/>
            <person name="Xiong Z.Q."/>
            <person name="Xu L."/>
            <person name="Yang L."/>
            <person name="Zhang Y."/>
            <person name="Zhao W."/>
            <person name="Zhao X.D."/>
            <person name="Zheng Y.T."/>
            <person name="Zhou J.M."/>
            <person name="Zhu Y.B."/>
            <person name="Zhang G.J."/>
            <person name="Wang J."/>
            <person name="Yao Y.G."/>
        </authorList>
    </citation>
    <scope>NUCLEOTIDE SEQUENCE [LARGE SCALE GENOMIC DNA]</scope>
</reference>
<dbReference type="AlphaFoldDB" id="L9JD13"/>
<accession>L9JD13</accession>
<keyword evidence="2" id="KW-1185">Reference proteome</keyword>
<dbReference type="InParanoid" id="L9JD13"/>